<dbReference type="InterPro" id="IPR036770">
    <property type="entry name" value="Ankyrin_rpt-contain_sf"/>
</dbReference>
<organism evidence="4 5">
    <name type="scientific">Cephalotus follicularis</name>
    <name type="common">Albany pitcher plant</name>
    <dbReference type="NCBI Taxonomy" id="3775"/>
    <lineage>
        <taxon>Eukaryota</taxon>
        <taxon>Viridiplantae</taxon>
        <taxon>Streptophyta</taxon>
        <taxon>Embryophyta</taxon>
        <taxon>Tracheophyta</taxon>
        <taxon>Spermatophyta</taxon>
        <taxon>Magnoliopsida</taxon>
        <taxon>eudicotyledons</taxon>
        <taxon>Gunneridae</taxon>
        <taxon>Pentapetalae</taxon>
        <taxon>rosids</taxon>
        <taxon>fabids</taxon>
        <taxon>Oxalidales</taxon>
        <taxon>Cephalotaceae</taxon>
        <taxon>Cephalotus</taxon>
    </lineage>
</organism>
<evidence type="ECO:0000313" key="5">
    <source>
        <dbReference type="Proteomes" id="UP000187406"/>
    </source>
</evidence>
<dbReference type="InParanoid" id="A0A1Q3BYH3"/>
<keyword evidence="2" id="KW-0472">Membrane</keyword>
<accession>A0A1Q3BYH3</accession>
<dbReference type="PANTHER" id="PTHR24177">
    <property type="entry name" value="CASKIN"/>
    <property type="match status" value="1"/>
</dbReference>
<feature type="transmembrane region" description="Helical" evidence="2">
    <location>
        <begin position="278"/>
        <end position="296"/>
    </location>
</feature>
<comment type="caution">
    <text evidence="4">The sequence shown here is derived from an EMBL/GenBank/DDBJ whole genome shotgun (WGS) entry which is preliminary data.</text>
</comment>
<dbReference type="InterPro" id="IPR026961">
    <property type="entry name" value="PGG_dom"/>
</dbReference>
<evidence type="ECO:0000313" key="4">
    <source>
        <dbReference type="EMBL" id="GAV72813.1"/>
    </source>
</evidence>
<proteinExistence type="predicted"/>
<dbReference type="SMART" id="SM00248">
    <property type="entry name" value="ANK"/>
    <property type="match status" value="3"/>
</dbReference>
<reference evidence="5" key="1">
    <citation type="submission" date="2016-04" db="EMBL/GenBank/DDBJ databases">
        <title>Cephalotus genome sequencing.</title>
        <authorList>
            <person name="Fukushima K."/>
            <person name="Hasebe M."/>
            <person name="Fang X."/>
        </authorList>
    </citation>
    <scope>NUCLEOTIDE SEQUENCE [LARGE SCALE GENOMIC DNA]</scope>
    <source>
        <strain evidence="5">cv. St1</strain>
    </source>
</reference>
<keyword evidence="5" id="KW-1185">Reference proteome</keyword>
<gene>
    <name evidence="4" type="ORF">CFOL_v3_16301</name>
</gene>
<evidence type="ECO:0000259" key="3">
    <source>
        <dbReference type="Pfam" id="PF13962"/>
    </source>
</evidence>
<dbReference type="InterPro" id="IPR002110">
    <property type="entry name" value="Ankyrin_rpt"/>
</dbReference>
<dbReference type="OrthoDB" id="1921232at2759"/>
<feature type="compositionally biased region" description="Basic and acidic residues" evidence="1">
    <location>
        <begin position="1"/>
        <end position="29"/>
    </location>
</feature>
<keyword evidence="2" id="KW-1133">Transmembrane helix</keyword>
<feature type="transmembrane region" description="Helical" evidence="2">
    <location>
        <begin position="596"/>
        <end position="615"/>
    </location>
</feature>
<dbReference type="GO" id="GO:0016020">
    <property type="term" value="C:membrane"/>
    <property type="evidence" value="ECO:0007669"/>
    <property type="project" value="TreeGrafter"/>
</dbReference>
<dbReference type="Pfam" id="PF12796">
    <property type="entry name" value="Ank_2"/>
    <property type="match status" value="1"/>
</dbReference>
<feature type="region of interest" description="Disordered" evidence="1">
    <location>
        <begin position="1"/>
        <end position="33"/>
    </location>
</feature>
<feature type="transmembrane region" description="Helical" evidence="2">
    <location>
        <begin position="564"/>
        <end position="590"/>
    </location>
</feature>
<dbReference type="Pfam" id="PF13962">
    <property type="entry name" value="PGG"/>
    <property type="match status" value="1"/>
</dbReference>
<keyword evidence="2" id="KW-0812">Transmembrane</keyword>
<feature type="transmembrane region" description="Helical" evidence="2">
    <location>
        <begin position="486"/>
        <end position="504"/>
    </location>
</feature>
<sequence length="654" mass="74109">MANNLIKDREIEENPESKEENVDGSRDGSDSPAQAEARLLSVIRVDHNRYRGIYHAAIKGDWKMAEKIIKEDPEALRAEISMLKMTALHIAAGSGHSHFVEQLAKRLPPEALEVKAVMGQGTALHYAVFSGSLKTVETLVRHNQNLTEIKDHMLIPLMAAVVKARKNQREIVWFLYLKTKNLFPDPVHTQLPRFLCMSGLHDVTVHLLKRYPDKALIKNEAGFNLLTTLASKPDDFFSGSRLTFWERWIYKCWFSLKAKSTFKIDVLSLYSNAVIPDFLFWVFGSSCTGYTVGFSQSKKVRYAKLRHKSALKLVFVVCEELSRKQTEEVEFFFQGTDVLYVAAGSGIVEMIRVCLHFFPDLIWMSKSEKSLWQHAVIFRQEKIFSLSGGLTELSKMFHSTPNKSGNTILHEAAKLAPPERLSSVSCPALQMQRELQWFKEVEKWIKPELISRRNEDKKTARELFTEEHEDLARKGERWMKDTSNSCMVVATLISTVVFAAAFTVPGGNSSEGVPIFLGKNAFEVFIISDALALLSSLTSLLMFLSILTAKYAEEDFLKSLPLRLIIGLATLFFAIAAVMTSFVATLWIILNDRVRWVTIPITALASIPVTLFVTLQLPLFFDMCQSTCGAGIFRPQKLWYRHSGRSVLEYKQDS</sequence>
<evidence type="ECO:0000256" key="1">
    <source>
        <dbReference type="SAM" id="MobiDB-lite"/>
    </source>
</evidence>
<dbReference type="EMBL" id="BDDD01001041">
    <property type="protein sequence ID" value="GAV72813.1"/>
    <property type="molecule type" value="Genomic_DNA"/>
</dbReference>
<name>A0A1Q3BYH3_CEPFO</name>
<dbReference type="Proteomes" id="UP000187406">
    <property type="component" value="Unassembled WGS sequence"/>
</dbReference>
<feature type="domain" description="PGG" evidence="3">
    <location>
        <begin position="477"/>
        <end position="588"/>
    </location>
</feature>
<feature type="transmembrane region" description="Helical" evidence="2">
    <location>
        <begin position="524"/>
        <end position="552"/>
    </location>
</feature>
<dbReference type="SUPFAM" id="SSF48403">
    <property type="entry name" value="Ankyrin repeat"/>
    <property type="match status" value="1"/>
</dbReference>
<dbReference type="PANTHER" id="PTHR24177:SF365">
    <property type="entry name" value="ANKYRIN REPEAT-CONTAINING PROTEIN NPR4-LIKE ISOFORM X1"/>
    <property type="match status" value="1"/>
</dbReference>
<dbReference type="AlphaFoldDB" id="A0A1Q3BYH3"/>
<dbReference type="STRING" id="3775.A0A1Q3BYH3"/>
<dbReference type="Gene3D" id="1.25.40.20">
    <property type="entry name" value="Ankyrin repeat-containing domain"/>
    <property type="match status" value="1"/>
</dbReference>
<evidence type="ECO:0000256" key="2">
    <source>
        <dbReference type="SAM" id="Phobius"/>
    </source>
</evidence>
<protein>
    <submittedName>
        <fullName evidence="4">Ank_2 domain-containing protein/PGG domain-containing protein</fullName>
    </submittedName>
</protein>